<accession>A0AAJ1AY88</accession>
<evidence type="ECO:0000313" key="2">
    <source>
        <dbReference type="Proteomes" id="UP001297422"/>
    </source>
</evidence>
<dbReference type="RefSeq" id="WP_173879253.1">
    <property type="nucleotide sequence ID" value="NZ_JAAIMT010000019.1"/>
</dbReference>
<dbReference type="Proteomes" id="UP001297422">
    <property type="component" value="Unassembled WGS sequence"/>
</dbReference>
<dbReference type="AlphaFoldDB" id="A0AAJ1AY88"/>
<name>A0AAJ1AY88_MEDGN</name>
<sequence>MMKKKEKIVVAGILFLVILEILKYEIATKVIVGGVLVYQVYKFLKTRN</sequence>
<gene>
    <name evidence="1" type="ORF">LIQ10_07990</name>
</gene>
<comment type="caution">
    <text evidence="1">The sequence shown here is derived from an EMBL/GenBank/DDBJ whole genome shotgun (WGS) entry which is preliminary data.</text>
</comment>
<reference evidence="1" key="1">
    <citation type="submission" date="2021-10" db="EMBL/GenBank/DDBJ databases">
        <title>Collection of gut derived symbiotic bacterial strains cultured from healthy donors.</title>
        <authorList>
            <person name="Lin H."/>
            <person name="Littmann E."/>
            <person name="Claire K."/>
            <person name="Pamer E."/>
        </authorList>
    </citation>
    <scope>NUCLEOTIDE SEQUENCE</scope>
    <source>
        <strain evidence="1">MSK.23.4</strain>
    </source>
</reference>
<dbReference type="EMBL" id="JAJBNC010000011">
    <property type="protein sequence ID" value="MCB5493679.1"/>
    <property type="molecule type" value="Genomic_DNA"/>
</dbReference>
<protein>
    <submittedName>
        <fullName evidence="1">Uncharacterized protein</fullName>
    </submittedName>
</protein>
<organism evidence="1 2">
    <name type="scientific">Mediterraneibacter gnavus</name>
    <name type="common">Ruminococcus gnavus</name>
    <dbReference type="NCBI Taxonomy" id="33038"/>
    <lineage>
        <taxon>Bacteria</taxon>
        <taxon>Bacillati</taxon>
        <taxon>Bacillota</taxon>
        <taxon>Clostridia</taxon>
        <taxon>Lachnospirales</taxon>
        <taxon>Lachnospiraceae</taxon>
        <taxon>Mediterraneibacter</taxon>
    </lineage>
</organism>
<proteinExistence type="predicted"/>
<evidence type="ECO:0000313" key="1">
    <source>
        <dbReference type="EMBL" id="MCB5493679.1"/>
    </source>
</evidence>